<reference evidence="2 3" key="1">
    <citation type="submission" date="2020-03" db="EMBL/GenBank/DDBJ databases">
        <title>Whole genome shotgun sequence of Phytohabitans flavus NBRC 107702.</title>
        <authorList>
            <person name="Komaki H."/>
            <person name="Tamura T."/>
        </authorList>
    </citation>
    <scope>NUCLEOTIDE SEQUENCE [LARGE SCALE GENOMIC DNA]</scope>
    <source>
        <strain evidence="2 3">NBRC 107702</strain>
    </source>
</reference>
<organism evidence="2 3">
    <name type="scientific">Phytohabitans flavus</name>
    <dbReference type="NCBI Taxonomy" id="1076124"/>
    <lineage>
        <taxon>Bacteria</taxon>
        <taxon>Bacillati</taxon>
        <taxon>Actinomycetota</taxon>
        <taxon>Actinomycetes</taxon>
        <taxon>Micromonosporales</taxon>
        <taxon>Micromonosporaceae</taxon>
    </lineage>
</organism>
<dbReference type="InterPro" id="IPR008538">
    <property type="entry name" value="Uma2"/>
</dbReference>
<dbReference type="EMBL" id="AP022870">
    <property type="protein sequence ID" value="BCB80192.1"/>
    <property type="molecule type" value="Genomic_DNA"/>
</dbReference>
<dbReference type="InterPro" id="IPR011335">
    <property type="entry name" value="Restrct_endonuc-II-like"/>
</dbReference>
<feature type="domain" description="Putative restriction endonuclease" evidence="1">
    <location>
        <begin position="16"/>
        <end position="138"/>
    </location>
</feature>
<dbReference type="InterPro" id="IPR012296">
    <property type="entry name" value="Nuclease_put_TT1808"/>
</dbReference>
<evidence type="ECO:0000259" key="1">
    <source>
        <dbReference type="Pfam" id="PF05685"/>
    </source>
</evidence>
<sequence>MELKIDLPGALPLTAEEFVAVPVIEGARIELEEGNLIVMAAAQMKWHTMTARRIEAWFRAKGLDAEREVGVVVGRRSVPAPDVTVFRKPVTDLRWSQFPATDVQCVVEVVSPNSINRDRVIKPLMYADAGIPEFWLVEEHPDLPADAVIKQHQLTRTATGAAYSIVRTITLFELEESQ</sequence>
<dbReference type="PANTHER" id="PTHR35400">
    <property type="entry name" value="SLR1083 PROTEIN"/>
    <property type="match status" value="1"/>
</dbReference>
<dbReference type="AlphaFoldDB" id="A0A6F8Y244"/>
<dbReference type="Gene3D" id="3.90.1570.10">
    <property type="entry name" value="tt1808, chain A"/>
    <property type="match status" value="1"/>
</dbReference>
<gene>
    <name evidence="2" type="ORF">Pflav_066020</name>
</gene>
<dbReference type="KEGG" id="pfla:Pflav_066020"/>
<dbReference type="Pfam" id="PF05685">
    <property type="entry name" value="Uma2"/>
    <property type="match status" value="1"/>
</dbReference>
<evidence type="ECO:0000313" key="3">
    <source>
        <dbReference type="Proteomes" id="UP000502508"/>
    </source>
</evidence>
<protein>
    <recommendedName>
        <fullName evidence="1">Putative restriction endonuclease domain-containing protein</fullName>
    </recommendedName>
</protein>
<evidence type="ECO:0000313" key="2">
    <source>
        <dbReference type="EMBL" id="BCB80192.1"/>
    </source>
</evidence>
<accession>A0A6F8Y244</accession>
<proteinExistence type="predicted"/>
<dbReference type="RefSeq" id="WP_173040371.1">
    <property type="nucleotide sequence ID" value="NZ_AP022870.1"/>
</dbReference>
<dbReference type="SUPFAM" id="SSF52980">
    <property type="entry name" value="Restriction endonuclease-like"/>
    <property type="match status" value="1"/>
</dbReference>
<reference evidence="2 3" key="2">
    <citation type="submission" date="2020-03" db="EMBL/GenBank/DDBJ databases">
        <authorList>
            <person name="Ichikawa N."/>
            <person name="Kimura A."/>
            <person name="Kitahashi Y."/>
            <person name="Uohara A."/>
        </authorList>
    </citation>
    <scope>NUCLEOTIDE SEQUENCE [LARGE SCALE GENOMIC DNA]</scope>
    <source>
        <strain evidence="2 3">NBRC 107702</strain>
    </source>
</reference>
<dbReference type="PANTHER" id="PTHR35400:SF3">
    <property type="entry name" value="SLL1072 PROTEIN"/>
    <property type="match status" value="1"/>
</dbReference>
<name>A0A6F8Y244_9ACTN</name>
<dbReference type="Proteomes" id="UP000502508">
    <property type="component" value="Chromosome"/>
</dbReference>
<keyword evidence="3" id="KW-1185">Reference proteome</keyword>
<dbReference type="CDD" id="cd06260">
    <property type="entry name" value="DUF820-like"/>
    <property type="match status" value="1"/>
</dbReference>